<dbReference type="Gene3D" id="3.30.1330.120">
    <property type="entry name" value="2-methylcitrate dehydratase PrpD"/>
    <property type="match status" value="1"/>
</dbReference>
<organism evidence="5 6">
    <name type="scientific">Acidovorax delafieldii</name>
    <name type="common">Pseudomonas delafieldii</name>
    <dbReference type="NCBI Taxonomy" id="47920"/>
    <lineage>
        <taxon>Bacteria</taxon>
        <taxon>Pseudomonadati</taxon>
        <taxon>Pseudomonadota</taxon>
        <taxon>Betaproteobacteria</taxon>
        <taxon>Burkholderiales</taxon>
        <taxon>Comamonadaceae</taxon>
        <taxon>Acidovorax</taxon>
    </lineage>
</organism>
<dbReference type="SUPFAM" id="SSF103378">
    <property type="entry name" value="2-methylcitrate dehydratase PrpD"/>
    <property type="match status" value="1"/>
</dbReference>
<reference evidence="5 6" key="1">
    <citation type="journal article" date="2015" name="Stand. Genomic Sci.">
        <title>Genomic Encyclopedia of Bacterial and Archaeal Type Strains, Phase III: the genomes of soil and plant-associated and newly described type strains.</title>
        <authorList>
            <person name="Whitman W.B."/>
            <person name="Woyke T."/>
            <person name="Klenk H.P."/>
            <person name="Zhou Y."/>
            <person name="Lilburn T.G."/>
            <person name="Beck B.J."/>
            <person name="De Vos P."/>
            <person name="Vandamme P."/>
            <person name="Eisen J.A."/>
            <person name="Garrity G."/>
            <person name="Hugenholtz P."/>
            <person name="Kyrpides N.C."/>
        </authorList>
    </citation>
    <scope>NUCLEOTIDE SEQUENCE [LARGE SCALE GENOMIC DNA]</scope>
    <source>
        <strain evidence="5 6">DSM 64</strain>
    </source>
</reference>
<dbReference type="InterPro" id="IPR005656">
    <property type="entry name" value="MmgE_PrpD"/>
</dbReference>
<proteinExistence type="inferred from homology"/>
<dbReference type="InterPro" id="IPR042183">
    <property type="entry name" value="MmgE/PrpD_sf_1"/>
</dbReference>
<dbReference type="GO" id="GO:0016829">
    <property type="term" value="F:lyase activity"/>
    <property type="evidence" value="ECO:0007669"/>
    <property type="project" value="InterPro"/>
</dbReference>
<dbReference type="Pfam" id="PF03972">
    <property type="entry name" value="MmgE_PrpD_N"/>
    <property type="match status" value="1"/>
</dbReference>
<feature type="region of interest" description="Disordered" evidence="2">
    <location>
        <begin position="389"/>
        <end position="408"/>
    </location>
</feature>
<comment type="similarity">
    <text evidence="1">Belongs to the PrpD family.</text>
</comment>
<dbReference type="InterPro" id="IPR036148">
    <property type="entry name" value="MmgE/PrpD_sf"/>
</dbReference>
<dbReference type="InterPro" id="IPR045337">
    <property type="entry name" value="MmgE_PrpD_C"/>
</dbReference>
<evidence type="ECO:0000259" key="3">
    <source>
        <dbReference type="Pfam" id="PF03972"/>
    </source>
</evidence>
<evidence type="ECO:0000256" key="1">
    <source>
        <dbReference type="ARBA" id="ARBA00006174"/>
    </source>
</evidence>
<dbReference type="InterPro" id="IPR042188">
    <property type="entry name" value="MmgE/PrpD_sf_2"/>
</dbReference>
<dbReference type="EMBL" id="VJWE01000015">
    <property type="protein sequence ID" value="TWG35672.1"/>
    <property type="molecule type" value="Genomic_DNA"/>
</dbReference>
<dbReference type="AlphaFoldDB" id="A0A561XHW5"/>
<dbReference type="PANTHER" id="PTHR16943">
    <property type="entry name" value="2-METHYLCITRATE DEHYDRATASE-RELATED"/>
    <property type="match status" value="1"/>
</dbReference>
<protein>
    <submittedName>
        <fullName evidence="5">2-methylcitrate dehydratase PrpD</fullName>
    </submittedName>
</protein>
<evidence type="ECO:0000313" key="6">
    <source>
        <dbReference type="Proteomes" id="UP000321485"/>
    </source>
</evidence>
<dbReference type="GeneID" id="51112285"/>
<dbReference type="Gene3D" id="1.10.4100.10">
    <property type="entry name" value="2-methylcitrate dehydratase PrpD"/>
    <property type="match status" value="1"/>
</dbReference>
<dbReference type="InterPro" id="IPR045336">
    <property type="entry name" value="MmgE_PrpD_N"/>
</dbReference>
<dbReference type="RefSeq" id="WP_146871601.1">
    <property type="nucleotide sequence ID" value="NZ_VJWE01000015.1"/>
</dbReference>
<name>A0A561XHW5_ACIDE</name>
<feature type="domain" description="MmgE/PrpD N-terminal" evidence="3">
    <location>
        <begin position="11"/>
        <end position="253"/>
    </location>
</feature>
<accession>A0A561XHW5</accession>
<gene>
    <name evidence="5" type="ORF">ATF69_3233</name>
</gene>
<dbReference type="Pfam" id="PF19305">
    <property type="entry name" value="MmgE_PrpD_C"/>
    <property type="match status" value="1"/>
</dbReference>
<sequence length="455" mass="48123">MNTAPNSTLWQIAQQARSMSGAHLPESVRQQARLCILDTIGCILAGSRTEEAQLVLACEPESGDQIATVFGTAHRRGLRAAMRINGYLGDVLELNDLIGGHASIGNVSAALALGESQGSSGALLLEAVVRGIEVTTRVYESVYPSLRRYTDAGLVPVGIPASFGSAAAAAHLLTLDGEQTLHAMAIAGSLAGWCPAEVIFGHGGSVKPMLFGAQPADAGVTAAQYAKAGMTGPVHLLDSKVGYFATASTEGRFDAAAWSNRWALEQPRRKLHACCGYLHSAADALGKLRQRTGAALQDARVEVRVPTYVADVVSKDRLPDSPNDARFHLQYCLALVACGADVILPEHSIALSDQLRRSEVLAAMQGITVVPDTALTHYHQCRIAVTDASGQTTVQPGTAPRGSPQEPLSDSEVVAKFHALADPVLGRPRAKLFAQQALSLEAVDDVRMWIAMLRT</sequence>
<evidence type="ECO:0000256" key="2">
    <source>
        <dbReference type="SAM" id="MobiDB-lite"/>
    </source>
</evidence>
<feature type="domain" description="MmgE/PrpD C-terminal" evidence="4">
    <location>
        <begin position="272"/>
        <end position="435"/>
    </location>
</feature>
<dbReference type="Proteomes" id="UP000321485">
    <property type="component" value="Unassembled WGS sequence"/>
</dbReference>
<evidence type="ECO:0000313" key="5">
    <source>
        <dbReference type="EMBL" id="TWG35672.1"/>
    </source>
</evidence>
<dbReference type="PANTHER" id="PTHR16943:SF8">
    <property type="entry name" value="2-METHYLCITRATE DEHYDRATASE"/>
    <property type="match status" value="1"/>
</dbReference>
<comment type="caution">
    <text evidence="5">The sequence shown here is derived from an EMBL/GenBank/DDBJ whole genome shotgun (WGS) entry which is preliminary data.</text>
</comment>
<evidence type="ECO:0000259" key="4">
    <source>
        <dbReference type="Pfam" id="PF19305"/>
    </source>
</evidence>